<proteinExistence type="predicted"/>
<gene>
    <name evidence="1" type="ORF">GTP41_02100</name>
</gene>
<name>A0A6N9HCY0_9BURK</name>
<dbReference type="AlphaFoldDB" id="A0A6N9HCY0"/>
<evidence type="ECO:0000313" key="1">
    <source>
        <dbReference type="EMBL" id="MYN00883.1"/>
    </source>
</evidence>
<dbReference type="Proteomes" id="UP000448575">
    <property type="component" value="Unassembled WGS sequence"/>
</dbReference>
<accession>A0A6N9HCY0</accession>
<comment type="caution">
    <text evidence="1">The sequence shown here is derived from an EMBL/GenBank/DDBJ whole genome shotgun (WGS) entry which is preliminary data.</text>
</comment>
<sequence length="60" mass="7281">MNWLFRPAHLSRMQKIQEKKRLASEPAQISEIEKEEMEELERYADKVQETCEFICRNNPK</sequence>
<keyword evidence="2" id="KW-1185">Reference proteome</keyword>
<evidence type="ECO:0000313" key="2">
    <source>
        <dbReference type="Proteomes" id="UP000448575"/>
    </source>
</evidence>
<protein>
    <submittedName>
        <fullName evidence="1">Uncharacterized protein</fullName>
    </submittedName>
</protein>
<organism evidence="1 2">
    <name type="scientific">Pseudoduganella guangdongensis</name>
    <dbReference type="NCBI Taxonomy" id="2692179"/>
    <lineage>
        <taxon>Bacteria</taxon>
        <taxon>Pseudomonadati</taxon>
        <taxon>Pseudomonadota</taxon>
        <taxon>Betaproteobacteria</taxon>
        <taxon>Burkholderiales</taxon>
        <taxon>Oxalobacteraceae</taxon>
        <taxon>Telluria group</taxon>
        <taxon>Pseudoduganella</taxon>
    </lineage>
</organism>
<dbReference type="RefSeq" id="WP_161023878.1">
    <property type="nucleotide sequence ID" value="NZ_WWCJ01000001.1"/>
</dbReference>
<dbReference type="EMBL" id="WWCJ01000001">
    <property type="protein sequence ID" value="MYN00883.1"/>
    <property type="molecule type" value="Genomic_DNA"/>
</dbReference>
<reference evidence="1 2" key="1">
    <citation type="submission" date="2019-12" db="EMBL/GenBank/DDBJ databases">
        <title>Novel species isolated from a subtropical stream in China.</title>
        <authorList>
            <person name="Lu H."/>
        </authorList>
    </citation>
    <scope>NUCLEOTIDE SEQUENCE [LARGE SCALE GENOMIC DNA]</scope>
    <source>
        <strain evidence="1 2">DS3</strain>
    </source>
</reference>